<dbReference type="RefSeq" id="WP_089233970.1">
    <property type="nucleotide sequence ID" value="NZ_FZOY01000006.1"/>
</dbReference>
<evidence type="ECO:0000256" key="1">
    <source>
        <dbReference type="SAM" id="SignalP"/>
    </source>
</evidence>
<dbReference type="OrthoDB" id="9801383at2"/>
<dbReference type="InterPro" id="IPR008557">
    <property type="entry name" value="PhoX"/>
</dbReference>
<proteinExistence type="predicted"/>
<organism evidence="2 3">
    <name type="scientific">Tropicimonas sediminicola</name>
    <dbReference type="NCBI Taxonomy" id="1031541"/>
    <lineage>
        <taxon>Bacteria</taxon>
        <taxon>Pseudomonadati</taxon>
        <taxon>Pseudomonadota</taxon>
        <taxon>Alphaproteobacteria</taxon>
        <taxon>Rhodobacterales</taxon>
        <taxon>Roseobacteraceae</taxon>
        <taxon>Tropicimonas</taxon>
    </lineage>
</organism>
<keyword evidence="3" id="KW-1185">Reference proteome</keyword>
<dbReference type="Proteomes" id="UP000198426">
    <property type="component" value="Unassembled WGS sequence"/>
</dbReference>
<sequence length="525" mass="56612">MSQKKSLAAILLSTTVLAVPAHAESMKRLATVPLDAEVTGLFEVGSDLFFNIQHPNKEIGNEFAKAAVGVIANADWDAAAMEPTTEDADKKVVRSSLGDYQVLLQEGDEGIVGVIKSLAGEDLLVSNDPDFNAYVPTADNEGYLFTNWENRPGGMSRAKIMRAEDGTWSVDKSDLIMVDFSAVDGTWVNCFGTLSPWGTPLTSEELYFDDTVDWNNPEYKYIEDNQVLANYLGEGKYPNPYDYGYIVEITDPAGAATPVKHMALGRFSHENAVVMPDNKTVYLSDDGSSVVFFKFVADAENDLSAGTLYAAKVTQQAGAQADAATTGFGIEWIELGHASNDEIAAWVAEYDGIGLDDHVPGETNYITDEEVAAFAAGEAADARVAFLESRRAAVALGATGEFNKMEGVNINYDAAKDGSVPYMYMAMSDVSKAMSDGEGAIDVAENICGVVYEMELDANYDVSMMVPVVAGYGYDKDAEANACPMDSVANPDNILVRANGQVVIGEDSGNHENNVIWLWNRDSQS</sequence>
<reference evidence="2 3" key="1">
    <citation type="submission" date="2017-06" db="EMBL/GenBank/DDBJ databases">
        <authorList>
            <person name="Kim H.J."/>
            <person name="Triplett B.A."/>
        </authorList>
    </citation>
    <scope>NUCLEOTIDE SEQUENCE [LARGE SCALE GENOMIC DNA]</scope>
    <source>
        <strain evidence="2 3">DSM 29339</strain>
    </source>
</reference>
<evidence type="ECO:0000313" key="2">
    <source>
        <dbReference type="EMBL" id="SNT08052.1"/>
    </source>
</evidence>
<gene>
    <name evidence="2" type="ORF">SAMN05421757_10614</name>
</gene>
<protein>
    <recommendedName>
        <fullName evidence="4">Cell surface protein</fullName>
    </recommendedName>
</protein>
<feature type="chain" id="PRO_5012308765" description="Cell surface protein" evidence="1">
    <location>
        <begin position="24"/>
        <end position="525"/>
    </location>
</feature>
<accession>A0A239JR92</accession>
<dbReference type="EMBL" id="FZOY01000006">
    <property type="protein sequence ID" value="SNT08052.1"/>
    <property type="molecule type" value="Genomic_DNA"/>
</dbReference>
<feature type="signal peptide" evidence="1">
    <location>
        <begin position="1"/>
        <end position="23"/>
    </location>
</feature>
<dbReference type="PANTHER" id="PTHR35399:SF2">
    <property type="entry name" value="DUF839 DOMAIN-CONTAINING PROTEIN"/>
    <property type="match status" value="1"/>
</dbReference>
<dbReference type="PANTHER" id="PTHR35399">
    <property type="entry name" value="SLR8030 PROTEIN"/>
    <property type="match status" value="1"/>
</dbReference>
<dbReference type="AlphaFoldDB" id="A0A239JR92"/>
<evidence type="ECO:0008006" key="4">
    <source>
        <dbReference type="Google" id="ProtNLM"/>
    </source>
</evidence>
<dbReference type="Pfam" id="PF05787">
    <property type="entry name" value="PhoX"/>
    <property type="match status" value="1"/>
</dbReference>
<evidence type="ECO:0000313" key="3">
    <source>
        <dbReference type="Proteomes" id="UP000198426"/>
    </source>
</evidence>
<name>A0A239JR92_9RHOB</name>
<keyword evidence="1" id="KW-0732">Signal</keyword>